<sequence length="243" mass="27863">MVRNTYQNIVAYLALCFFGILFTVFGTGSSQLSSVWDLLYLSFYGLTGQRFSIISFLYYCIVFLGFAYLFQNHLSIVLNERIYYQLIRYQSLYKWFLNFLKFALGVGFLLLISLLCVTVVAGLIGGKGLTLSLTIVPGISVSLLIYHFFINGLLQLLNYVLISFIVIWIWKKSEYNLITLGVLSVLSLPILNHKLIFPSALNSLGYLSAKELVIFQITVVLLIYLIIEFFLIYYLFKKRGVSF</sequence>
<feature type="transmembrane region" description="Helical" evidence="1">
    <location>
        <begin position="56"/>
        <end position="78"/>
    </location>
</feature>
<proteinExistence type="predicted"/>
<feature type="transmembrane region" description="Helical" evidence="1">
    <location>
        <begin position="144"/>
        <end position="170"/>
    </location>
</feature>
<dbReference type="Proteomes" id="UP001231362">
    <property type="component" value="Unassembled WGS sequence"/>
</dbReference>
<evidence type="ECO:0000313" key="2">
    <source>
        <dbReference type="EMBL" id="MDQ0157380.1"/>
    </source>
</evidence>
<gene>
    <name evidence="2" type="ORF">J2S07_003714</name>
</gene>
<reference evidence="2 3" key="1">
    <citation type="submission" date="2023-07" db="EMBL/GenBank/DDBJ databases">
        <title>Genomic Encyclopedia of Type Strains, Phase IV (KMG-IV): sequencing the most valuable type-strain genomes for metagenomic binning, comparative biology and taxonomic classification.</title>
        <authorList>
            <person name="Goeker M."/>
        </authorList>
    </citation>
    <scope>NUCLEOTIDE SEQUENCE [LARGE SCALE GENOMIC DNA]</scope>
    <source>
        <strain evidence="2 3">DSM 23948</strain>
    </source>
</reference>
<name>A0ABT9V975_9BACL</name>
<dbReference type="RefSeq" id="WP_307151848.1">
    <property type="nucleotide sequence ID" value="NZ_JAUSTU010000025.1"/>
</dbReference>
<evidence type="ECO:0008006" key="4">
    <source>
        <dbReference type="Google" id="ProtNLM"/>
    </source>
</evidence>
<feature type="transmembrane region" description="Helical" evidence="1">
    <location>
        <begin position="12"/>
        <end position="36"/>
    </location>
</feature>
<feature type="transmembrane region" description="Helical" evidence="1">
    <location>
        <begin position="177"/>
        <end position="201"/>
    </location>
</feature>
<keyword evidence="1" id="KW-0472">Membrane</keyword>
<feature type="transmembrane region" description="Helical" evidence="1">
    <location>
        <begin position="99"/>
        <end position="124"/>
    </location>
</feature>
<organism evidence="2 3">
    <name type="scientific">Anoxybacillus andreesenii</name>
    <dbReference type="NCBI Taxonomy" id="1325932"/>
    <lineage>
        <taxon>Bacteria</taxon>
        <taxon>Bacillati</taxon>
        <taxon>Bacillota</taxon>
        <taxon>Bacilli</taxon>
        <taxon>Bacillales</taxon>
        <taxon>Anoxybacillaceae</taxon>
        <taxon>Anoxybacillus</taxon>
    </lineage>
</organism>
<keyword evidence="1" id="KW-1133">Transmembrane helix</keyword>
<feature type="transmembrane region" description="Helical" evidence="1">
    <location>
        <begin position="213"/>
        <end position="236"/>
    </location>
</feature>
<keyword evidence="3" id="KW-1185">Reference proteome</keyword>
<keyword evidence="1" id="KW-0812">Transmembrane</keyword>
<evidence type="ECO:0000256" key="1">
    <source>
        <dbReference type="SAM" id="Phobius"/>
    </source>
</evidence>
<comment type="caution">
    <text evidence="2">The sequence shown here is derived from an EMBL/GenBank/DDBJ whole genome shotgun (WGS) entry which is preliminary data.</text>
</comment>
<protein>
    <recommendedName>
        <fullName evidence="4">ABC transporter permease</fullName>
    </recommendedName>
</protein>
<accession>A0ABT9V975</accession>
<dbReference type="EMBL" id="JAUSTU010000025">
    <property type="protein sequence ID" value="MDQ0157380.1"/>
    <property type="molecule type" value="Genomic_DNA"/>
</dbReference>
<evidence type="ECO:0000313" key="3">
    <source>
        <dbReference type="Proteomes" id="UP001231362"/>
    </source>
</evidence>